<feature type="transmembrane region" description="Helical" evidence="10">
    <location>
        <begin position="159"/>
        <end position="180"/>
    </location>
</feature>
<dbReference type="PANTHER" id="PTHR31686">
    <property type="match status" value="1"/>
</dbReference>
<dbReference type="GO" id="GO:0005886">
    <property type="term" value="C:plasma membrane"/>
    <property type="evidence" value="ECO:0007669"/>
    <property type="project" value="UniProtKB-SubCell"/>
</dbReference>
<dbReference type="FunFam" id="1.50.10.150:FF:000004">
    <property type="entry name" value="Malic acid transporter"/>
    <property type="match status" value="1"/>
</dbReference>
<evidence type="ECO:0000256" key="3">
    <source>
        <dbReference type="ARBA" id="ARBA00022448"/>
    </source>
</evidence>
<feature type="transmembrane region" description="Helical" evidence="10">
    <location>
        <begin position="186"/>
        <end position="212"/>
    </location>
</feature>
<dbReference type="PANTHER" id="PTHR31686:SF1">
    <property type="entry name" value="SULFITE EFFLUX PUMP SSU1"/>
    <property type="match status" value="1"/>
</dbReference>
<feature type="transmembrane region" description="Helical" evidence="10">
    <location>
        <begin position="118"/>
        <end position="138"/>
    </location>
</feature>
<dbReference type="InterPro" id="IPR004695">
    <property type="entry name" value="SLAC1/Mae1/Ssu1/TehA"/>
</dbReference>
<keyword evidence="12" id="KW-1185">Reference proteome</keyword>
<dbReference type="Pfam" id="PF03595">
    <property type="entry name" value="SLAC1"/>
    <property type="match status" value="1"/>
</dbReference>
<evidence type="ECO:0000313" key="12">
    <source>
        <dbReference type="Proteomes" id="UP000019373"/>
    </source>
</evidence>
<dbReference type="OrthoDB" id="1099at2759"/>
<evidence type="ECO:0000313" key="11">
    <source>
        <dbReference type="EMBL" id="ERF76889.1"/>
    </source>
</evidence>
<evidence type="ECO:0000256" key="6">
    <source>
        <dbReference type="ARBA" id="ARBA00022989"/>
    </source>
</evidence>
<dbReference type="InterPro" id="IPR051629">
    <property type="entry name" value="Sulfite_efflux_TDT"/>
</dbReference>
<evidence type="ECO:0000256" key="4">
    <source>
        <dbReference type="ARBA" id="ARBA00022475"/>
    </source>
</evidence>
<evidence type="ECO:0000256" key="7">
    <source>
        <dbReference type="ARBA" id="ARBA00023136"/>
    </source>
</evidence>
<name>U1I466_ENDPU</name>
<feature type="transmembrane region" description="Helical" evidence="10">
    <location>
        <begin position="270"/>
        <end position="292"/>
    </location>
</feature>
<evidence type="ECO:0000256" key="9">
    <source>
        <dbReference type="ARBA" id="ARBA00072906"/>
    </source>
</evidence>
<dbReference type="InterPro" id="IPR015942">
    <property type="entry name" value="Asp/Glu/hydantoin_racemase"/>
</dbReference>
<keyword evidence="4" id="KW-1003">Cell membrane</keyword>
<comment type="similarity">
    <text evidence="2">Belongs to the tellurite-resistance/dicarboxylate transporter (TDT) family.</text>
</comment>
<dbReference type="Proteomes" id="UP000019373">
    <property type="component" value="Unassembled WGS sequence"/>
</dbReference>
<evidence type="ECO:0000256" key="2">
    <source>
        <dbReference type="ARBA" id="ARBA00008566"/>
    </source>
</evidence>
<comment type="subcellular location">
    <subcellularLocation>
        <location evidence="1">Cell membrane</location>
        <topology evidence="1">Multi-pass membrane protein</topology>
    </subcellularLocation>
</comment>
<keyword evidence="6 10" id="KW-1133">Transmembrane helix</keyword>
<dbReference type="HOGENOM" id="CLU_457099_0_0_1"/>
<dbReference type="CDD" id="cd09318">
    <property type="entry name" value="TDT_SSU1"/>
    <property type="match status" value="1"/>
</dbReference>
<evidence type="ECO:0000256" key="5">
    <source>
        <dbReference type="ARBA" id="ARBA00022692"/>
    </source>
</evidence>
<dbReference type="AlphaFoldDB" id="U1I466"/>
<protein>
    <recommendedName>
        <fullName evidence="9">Sulfite efflux pump SSU1</fullName>
    </recommendedName>
</protein>
<organism evidence="11 12">
    <name type="scientific">Endocarpon pusillum (strain Z07020 / HMAS-L-300199)</name>
    <name type="common">Lichen-forming fungus</name>
    <dbReference type="NCBI Taxonomy" id="1263415"/>
    <lineage>
        <taxon>Eukaryota</taxon>
        <taxon>Fungi</taxon>
        <taxon>Dikarya</taxon>
        <taxon>Ascomycota</taxon>
        <taxon>Pezizomycotina</taxon>
        <taxon>Eurotiomycetes</taxon>
        <taxon>Chaetothyriomycetidae</taxon>
        <taxon>Verrucariales</taxon>
        <taxon>Verrucariaceae</taxon>
        <taxon>Endocarpon</taxon>
    </lineage>
</organism>
<evidence type="ECO:0000256" key="1">
    <source>
        <dbReference type="ARBA" id="ARBA00004651"/>
    </source>
</evidence>
<feature type="transmembrane region" description="Helical" evidence="10">
    <location>
        <begin position="88"/>
        <end position="112"/>
    </location>
</feature>
<keyword evidence="7 10" id="KW-0472">Membrane</keyword>
<evidence type="ECO:0000256" key="8">
    <source>
        <dbReference type="ARBA" id="ARBA00056100"/>
    </source>
</evidence>
<evidence type="ECO:0000256" key="10">
    <source>
        <dbReference type="SAM" id="Phobius"/>
    </source>
</evidence>
<feature type="transmembrane region" description="Helical" evidence="10">
    <location>
        <begin position="224"/>
        <end position="250"/>
    </location>
</feature>
<dbReference type="Gene3D" id="1.50.10.150">
    <property type="entry name" value="Voltage-dependent anion channel"/>
    <property type="match status" value="1"/>
</dbReference>
<dbReference type="GO" id="GO:0000319">
    <property type="term" value="F:sulfite transmembrane transporter activity"/>
    <property type="evidence" value="ECO:0007669"/>
    <property type="project" value="TreeGrafter"/>
</dbReference>
<dbReference type="RefSeq" id="XP_007785714.1">
    <property type="nucleotide sequence ID" value="XM_007787524.1"/>
</dbReference>
<comment type="function">
    <text evidence="8">Sulphite efflux pump required for the secretion of sulphite as a reducing agent. In the presence of sulphite, cystine in keratin is directly cleaved to cysteine and S-sulphocysteine, and thereby, reduced proteins become accessible to hydrolysis by a variety of secreted endo- and exoproteases. Excretion of sulphite mediated by an efflux pump also represents a detoxification pathway for dermatophytes during infection of the epidermal stratum corneum, hair and nails, which are rich in cysteine.</text>
</comment>
<sequence length="597" mass="64663">MTITSPSNWRTNVANFSPSWFTATMGTGITSMLLHDLPYNAIWLYWLSIVVFTFNVVLFVSFLALSLARYICWTGTWTNTVHHPEQSLFLGAVPMSLGTIVCMICYVCGEAWGMPARYLAIALWVIQVVLSVLCALILPFLLISRDHEIDLPMLTARHLFPALSCVVASASVSVVASVLLNAQHALWTVLVSYILWGIGVSMAMAILVVYCHRLVVHKLPRPELIVSVFIPIGPLGQGGFAILNLGSLATSILPQTSTLHDSTGNFLCDAGFFIALLFWSQGLLWTFLAIASTYHSRKGFPFNLGWWAFVFPLGTLALCSNALGKELPSQFFKVSGMIISVLVFVLYVIVTVEHVDQTIRRPVNRTFKVEYSFFTSPTPGVPSINSPADAAKSAEVCLPHILPLIPNHDAFLVACYSQHPLVAMLRSECTKFPSGATGGEQGAGKYVNGIFEASVTTSLSLILEEQSFGIVSTGKVWEKALTQAVHEFVGTGESGSDKYIGCETTGLNATELHDLPSDEVRAKMIAATKRLLHRGEQGEARAVQAICLGCAGMVGLDEAVRQACIEVLGDERGRRVSIVDGVKAGVGSLVTLVVGGF</sequence>
<dbReference type="EMBL" id="KE720681">
    <property type="protein sequence ID" value="ERF76889.1"/>
    <property type="molecule type" value="Genomic_DNA"/>
</dbReference>
<reference evidence="12" key="1">
    <citation type="journal article" date="2014" name="BMC Genomics">
        <title>Genome characteristics reveal the impact of lichenization on lichen-forming fungus Endocarpon pusillum Hedwig (Verrucariales, Ascomycota).</title>
        <authorList>
            <person name="Wang Y.-Y."/>
            <person name="Liu B."/>
            <person name="Zhang X.-Y."/>
            <person name="Zhou Q.-M."/>
            <person name="Zhang T."/>
            <person name="Li H."/>
            <person name="Yu Y.-F."/>
            <person name="Zhang X.-L."/>
            <person name="Hao X.-Y."/>
            <person name="Wang M."/>
            <person name="Wang L."/>
            <person name="Wei J.-C."/>
        </authorList>
    </citation>
    <scope>NUCLEOTIDE SEQUENCE [LARGE SCALE GENOMIC DNA]</scope>
    <source>
        <strain evidence="12">Z07020 / HMAS-L-300199</strain>
    </source>
</reference>
<accession>U1I466</accession>
<feature type="transmembrane region" description="Helical" evidence="10">
    <location>
        <begin position="304"/>
        <end position="324"/>
    </location>
</feature>
<dbReference type="GeneID" id="19237653"/>
<keyword evidence="3" id="KW-0813">Transport</keyword>
<dbReference type="Pfam" id="PF01177">
    <property type="entry name" value="Asp_Glu_race"/>
    <property type="match status" value="1"/>
</dbReference>
<dbReference type="GO" id="GO:0047661">
    <property type="term" value="F:amino-acid racemase activity"/>
    <property type="evidence" value="ECO:0007669"/>
    <property type="project" value="InterPro"/>
</dbReference>
<dbReference type="eggNOG" id="ENOG502QT02">
    <property type="taxonomic scope" value="Eukaryota"/>
</dbReference>
<dbReference type="InterPro" id="IPR038665">
    <property type="entry name" value="Voltage-dep_anion_channel_sf"/>
</dbReference>
<keyword evidence="5 10" id="KW-0812">Transmembrane</keyword>
<feature type="transmembrane region" description="Helical" evidence="10">
    <location>
        <begin position="42"/>
        <end position="67"/>
    </location>
</feature>
<feature type="transmembrane region" description="Helical" evidence="10">
    <location>
        <begin position="330"/>
        <end position="352"/>
    </location>
</feature>
<gene>
    <name evidence="11" type="ORF">EPUS_02600</name>
</gene>
<proteinExistence type="inferred from homology"/>